<dbReference type="Pfam" id="PF09713">
    <property type="entry name" value="A_thal_3526"/>
    <property type="match status" value="2"/>
</dbReference>
<gene>
    <name evidence="1" type="ORF">MUK42_27623</name>
</gene>
<dbReference type="AlphaFoldDB" id="A0A9E7F5S0"/>
<protein>
    <submittedName>
        <fullName evidence="1">Plant-specific domain TIGR01589 family protein</fullName>
    </submittedName>
</protein>
<dbReference type="PANTHER" id="PTHR31871">
    <property type="entry name" value="OS02G0137100 PROTEIN"/>
    <property type="match status" value="1"/>
</dbReference>
<dbReference type="EMBL" id="CP097504">
    <property type="protein sequence ID" value="URD89964.1"/>
    <property type="molecule type" value="Genomic_DNA"/>
</dbReference>
<evidence type="ECO:0000313" key="2">
    <source>
        <dbReference type="Proteomes" id="UP001055439"/>
    </source>
</evidence>
<organism evidence="1 2">
    <name type="scientific">Musa troglodytarum</name>
    <name type="common">fe'i banana</name>
    <dbReference type="NCBI Taxonomy" id="320322"/>
    <lineage>
        <taxon>Eukaryota</taxon>
        <taxon>Viridiplantae</taxon>
        <taxon>Streptophyta</taxon>
        <taxon>Embryophyta</taxon>
        <taxon>Tracheophyta</taxon>
        <taxon>Spermatophyta</taxon>
        <taxon>Magnoliopsida</taxon>
        <taxon>Liliopsida</taxon>
        <taxon>Zingiberales</taxon>
        <taxon>Musaceae</taxon>
        <taxon>Musa</taxon>
    </lineage>
</organism>
<name>A0A9E7F5S0_9LILI</name>
<dbReference type="InterPro" id="IPR006476">
    <property type="entry name" value="CHP01589_pln"/>
</dbReference>
<accession>A0A9E7F5S0</accession>
<proteinExistence type="predicted"/>
<dbReference type="OrthoDB" id="509052at2759"/>
<reference evidence="1" key="1">
    <citation type="submission" date="2022-05" db="EMBL/GenBank/DDBJ databases">
        <title>The Musa troglodytarum L. genome provides insights into the mechanism of non-climacteric behaviour and enrichment of carotenoids.</title>
        <authorList>
            <person name="Wang J."/>
        </authorList>
    </citation>
    <scope>NUCLEOTIDE SEQUENCE</scope>
    <source>
        <tissue evidence="1">Leaf</tissue>
    </source>
</reference>
<keyword evidence="2" id="KW-1185">Reference proteome</keyword>
<dbReference type="PANTHER" id="PTHR31871:SF48">
    <property type="entry name" value="OS05G0462000 PROTEIN"/>
    <property type="match status" value="1"/>
</dbReference>
<dbReference type="NCBIfam" id="TIGR01589">
    <property type="entry name" value="A_thal_3526"/>
    <property type="match status" value="1"/>
</dbReference>
<dbReference type="Proteomes" id="UP001055439">
    <property type="component" value="Chromosome 2"/>
</dbReference>
<sequence>MCRPRNPGSGSVPSEDVYSKICDPQLKVARSNFGYDERTRRDEEKGDRKLEQGFFQLQNDNGNISMNGDPVAAVEKATWFARSPSSPLHQWPLVSHVIPGPRPRMPASPHSTYRPPLSPSHSTTLKLAVIVQHLIEQCLVFQMSKDECMEALAKHADIKPVITSTGIPSSTPKNTSHSFVSWSVRYMVSSCVAVWKELEKENKEFFQAYVKDQAEKAMEMEAVRRIQQMLAESAAKDSEKED</sequence>
<evidence type="ECO:0000313" key="1">
    <source>
        <dbReference type="EMBL" id="URD89964.1"/>
    </source>
</evidence>